<evidence type="ECO:0000256" key="3">
    <source>
        <dbReference type="ARBA" id="ARBA00022475"/>
    </source>
</evidence>
<keyword evidence="3" id="KW-1003">Cell membrane</keyword>
<evidence type="ECO:0000256" key="2">
    <source>
        <dbReference type="ARBA" id="ARBA00009298"/>
    </source>
</evidence>
<evidence type="ECO:0000256" key="6">
    <source>
        <dbReference type="ARBA" id="ARBA00023136"/>
    </source>
</evidence>
<protein>
    <submittedName>
        <fullName evidence="9">Methyltransferase</fullName>
    </submittedName>
</protein>
<name>A0A178A303_9BACI</name>
<comment type="similarity">
    <text evidence="2">Belongs to the MgtC/SapB family.</text>
</comment>
<organism evidence="9 10">
    <name type="scientific">Lederbergia galactosidilytica</name>
    <dbReference type="NCBI Taxonomy" id="217031"/>
    <lineage>
        <taxon>Bacteria</taxon>
        <taxon>Bacillati</taxon>
        <taxon>Bacillota</taxon>
        <taxon>Bacilli</taxon>
        <taxon>Bacillales</taxon>
        <taxon>Bacillaceae</taxon>
        <taxon>Lederbergia</taxon>
    </lineage>
</organism>
<dbReference type="PANTHER" id="PTHR33778">
    <property type="entry name" value="PROTEIN MGTC"/>
    <property type="match status" value="1"/>
</dbReference>
<feature type="domain" description="MgtC/SapB/SrpB/YhiD N-terminal" evidence="8">
    <location>
        <begin position="13"/>
        <end position="139"/>
    </location>
</feature>
<dbReference type="GO" id="GO:0008168">
    <property type="term" value="F:methyltransferase activity"/>
    <property type="evidence" value="ECO:0007669"/>
    <property type="project" value="UniProtKB-KW"/>
</dbReference>
<sequence>MILGNFEFFIRVLVAGVLGAIVGLEREKRFKEAGLRTHFLVALGSAVMMIISKYAFNDILHEEGIGLDPSRVAAQIVSGVGFLGAGMILVQRRSIYGLTTAAGIWATAGIGMAIGAGMYALGIFGTILILVGLELLNHIFKFAIPKAYQLTVECLSTESIKMIIENLTLHKFSIKDYRVRMENLDNTTKYVLELKIQSKTHLEDNQITQLLYKLNGVTAITFQ</sequence>
<feature type="transmembrane region" description="Helical" evidence="7">
    <location>
        <begin position="6"/>
        <end position="25"/>
    </location>
</feature>
<dbReference type="PATRIC" id="fig|217031.6.peg.1206"/>
<keyword evidence="9" id="KW-0808">Transferase</keyword>
<evidence type="ECO:0000256" key="7">
    <source>
        <dbReference type="SAM" id="Phobius"/>
    </source>
</evidence>
<feature type="transmembrane region" description="Helical" evidence="7">
    <location>
        <begin position="120"/>
        <end position="140"/>
    </location>
</feature>
<keyword evidence="6 7" id="KW-0472">Membrane</keyword>
<dbReference type="Proteomes" id="UP000077881">
    <property type="component" value="Unassembled WGS sequence"/>
</dbReference>
<accession>A0A178A303</accession>
<evidence type="ECO:0000313" key="10">
    <source>
        <dbReference type="Proteomes" id="UP000077881"/>
    </source>
</evidence>
<evidence type="ECO:0000259" key="8">
    <source>
        <dbReference type="Pfam" id="PF02308"/>
    </source>
</evidence>
<evidence type="ECO:0000256" key="4">
    <source>
        <dbReference type="ARBA" id="ARBA00022692"/>
    </source>
</evidence>
<dbReference type="GO" id="GO:0005886">
    <property type="term" value="C:plasma membrane"/>
    <property type="evidence" value="ECO:0007669"/>
    <property type="project" value="UniProtKB-SubCell"/>
</dbReference>
<dbReference type="PRINTS" id="PR01837">
    <property type="entry name" value="MGTCSAPBPROT"/>
</dbReference>
<feature type="transmembrane region" description="Helical" evidence="7">
    <location>
        <begin position="72"/>
        <end position="90"/>
    </location>
</feature>
<keyword evidence="9" id="KW-0489">Methyltransferase</keyword>
<feature type="transmembrane region" description="Helical" evidence="7">
    <location>
        <begin position="95"/>
        <end position="114"/>
    </location>
</feature>
<dbReference type="NCBIfam" id="NF007431">
    <property type="entry name" value="PRK09977.1"/>
    <property type="match status" value="1"/>
</dbReference>
<evidence type="ECO:0000256" key="1">
    <source>
        <dbReference type="ARBA" id="ARBA00004651"/>
    </source>
</evidence>
<dbReference type="GO" id="GO:0032259">
    <property type="term" value="P:methylation"/>
    <property type="evidence" value="ECO:0007669"/>
    <property type="project" value="UniProtKB-KW"/>
</dbReference>
<dbReference type="EMBL" id="LDJR01000028">
    <property type="protein sequence ID" value="OAK73900.1"/>
    <property type="molecule type" value="Genomic_DNA"/>
</dbReference>
<keyword evidence="5 7" id="KW-1133">Transmembrane helix</keyword>
<evidence type="ECO:0000313" key="9">
    <source>
        <dbReference type="EMBL" id="OAK73900.1"/>
    </source>
</evidence>
<dbReference type="AlphaFoldDB" id="A0A178A303"/>
<feature type="transmembrane region" description="Helical" evidence="7">
    <location>
        <begin position="37"/>
        <end position="56"/>
    </location>
</feature>
<proteinExistence type="inferred from homology"/>
<comment type="caution">
    <text evidence="9">The sequence shown here is derived from an EMBL/GenBank/DDBJ whole genome shotgun (WGS) entry which is preliminary data.</text>
</comment>
<keyword evidence="10" id="KW-1185">Reference proteome</keyword>
<dbReference type="InterPro" id="IPR049177">
    <property type="entry name" value="MgtC_SapB_SrpB_YhiD_N"/>
</dbReference>
<evidence type="ECO:0000256" key="5">
    <source>
        <dbReference type="ARBA" id="ARBA00022989"/>
    </source>
</evidence>
<keyword evidence="4 7" id="KW-0812">Transmembrane</keyword>
<dbReference type="STRING" id="217031.ABB05_05585"/>
<comment type="subcellular location">
    <subcellularLocation>
        <location evidence="1">Cell membrane</location>
        <topology evidence="1">Multi-pass membrane protein</topology>
    </subcellularLocation>
</comment>
<gene>
    <name evidence="9" type="ORF">ABB05_05585</name>
</gene>
<dbReference type="PANTHER" id="PTHR33778:SF1">
    <property type="entry name" value="MAGNESIUM TRANSPORTER YHID-RELATED"/>
    <property type="match status" value="1"/>
</dbReference>
<reference evidence="9 10" key="1">
    <citation type="submission" date="2015-05" db="EMBL/GenBank/DDBJ databases">
        <title>Comparison of genome.</title>
        <authorList>
            <person name="Zheng Z."/>
            <person name="Sun M."/>
        </authorList>
    </citation>
    <scope>NUCLEOTIDE SEQUENCE [LARGE SCALE GENOMIC DNA]</scope>
    <source>
        <strain evidence="9 10">G25-74</strain>
    </source>
</reference>
<dbReference type="InterPro" id="IPR003416">
    <property type="entry name" value="MgtC/SapB/SrpB/YhiD_fam"/>
</dbReference>
<dbReference type="Pfam" id="PF02308">
    <property type="entry name" value="MgtC"/>
    <property type="match status" value="1"/>
</dbReference>